<keyword evidence="3" id="KW-0560">Oxidoreductase</keyword>
<feature type="active site" description="Proton donor" evidence="4">
    <location>
        <position position="25"/>
    </location>
</feature>
<dbReference type="Pfam" id="PF00248">
    <property type="entry name" value="Aldo_ket_red"/>
    <property type="match status" value="1"/>
</dbReference>
<evidence type="ECO:0000256" key="3">
    <source>
        <dbReference type="ARBA" id="ARBA00023002"/>
    </source>
</evidence>
<evidence type="ECO:0000313" key="9">
    <source>
        <dbReference type="Proteomes" id="UP000187429"/>
    </source>
</evidence>
<keyword evidence="2" id="KW-0521">NADP</keyword>
<feature type="binding site" evidence="5">
    <location>
        <position position="89"/>
    </location>
    <ligand>
        <name>substrate</name>
    </ligand>
</feature>
<dbReference type="PIRSF" id="PIRSF000097">
    <property type="entry name" value="AKR"/>
    <property type="match status" value="1"/>
</dbReference>
<comment type="caution">
    <text evidence="8">The sequence shown here is derived from an EMBL/GenBank/DDBJ whole genome shotgun (WGS) entry which is preliminary data.</text>
</comment>
<dbReference type="Proteomes" id="UP000187429">
    <property type="component" value="Unassembled WGS sequence"/>
</dbReference>
<evidence type="ECO:0000313" key="8">
    <source>
        <dbReference type="EMBL" id="OMJ15917.1"/>
    </source>
</evidence>
<evidence type="ECO:0000259" key="7">
    <source>
        <dbReference type="Pfam" id="PF00248"/>
    </source>
</evidence>
<dbReference type="PROSITE" id="PS00062">
    <property type="entry name" value="ALDOKETO_REDUCTASE_2"/>
    <property type="match status" value="1"/>
</dbReference>
<dbReference type="OrthoDB" id="416253at2759"/>
<dbReference type="PRINTS" id="PR00069">
    <property type="entry name" value="ALDKETRDTASE"/>
</dbReference>
<dbReference type="Gene3D" id="3.20.20.100">
    <property type="entry name" value="NADP-dependent oxidoreductase domain"/>
    <property type="match status" value="1"/>
</dbReference>
<dbReference type="InterPro" id="IPR036812">
    <property type="entry name" value="NAD(P)_OxRdtase_dom_sf"/>
</dbReference>
<protein>
    <submittedName>
        <fullName evidence="8">Prostaglandin F synthase</fullName>
    </submittedName>
</protein>
<evidence type="ECO:0000256" key="5">
    <source>
        <dbReference type="PIRSR" id="PIRSR000097-2"/>
    </source>
</evidence>
<dbReference type="FunFam" id="3.20.20.100:FF:000002">
    <property type="entry name" value="2,5-diketo-D-gluconic acid reductase A"/>
    <property type="match status" value="1"/>
</dbReference>
<dbReference type="InterPro" id="IPR023210">
    <property type="entry name" value="NADP_OxRdtase_dom"/>
</dbReference>
<dbReference type="PANTHER" id="PTHR43827">
    <property type="entry name" value="2,5-DIKETO-D-GLUCONIC ACID REDUCTASE"/>
    <property type="match status" value="1"/>
</dbReference>
<dbReference type="SUPFAM" id="SSF51430">
    <property type="entry name" value="NAD(P)-linked oxidoreductase"/>
    <property type="match status" value="1"/>
</dbReference>
<dbReference type="EMBL" id="LSSM01004075">
    <property type="protein sequence ID" value="OMJ15917.1"/>
    <property type="molecule type" value="Genomic_DNA"/>
</dbReference>
<name>A0A1R1XMR0_9FUNG</name>
<reference evidence="9" key="1">
    <citation type="submission" date="2017-01" db="EMBL/GenBank/DDBJ databases">
        <authorList>
            <person name="Wang Y."/>
            <person name="White M."/>
            <person name="Kvist S."/>
            <person name="Moncalvo J.-M."/>
        </authorList>
    </citation>
    <scope>NUCLEOTIDE SEQUENCE [LARGE SCALE GENOMIC DNA]</scope>
    <source>
        <strain evidence="9">ID-206-W2</strain>
    </source>
</reference>
<proteinExistence type="inferred from homology"/>
<keyword evidence="9" id="KW-1185">Reference proteome</keyword>
<dbReference type="GO" id="GO:0016616">
    <property type="term" value="F:oxidoreductase activity, acting on the CH-OH group of donors, NAD or NADP as acceptor"/>
    <property type="evidence" value="ECO:0007669"/>
    <property type="project" value="UniProtKB-ARBA"/>
</dbReference>
<dbReference type="InterPro" id="IPR020471">
    <property type="entry name" value="AKR"/>
</dbReference>
<accession>A0A1R1XMR0</accession>
<evidence type="ECO:0000256" key="4">
    <source>
        <dbReference type="PIRSR" id="PIRSR000097-1"/>
    </source>
</evidence>
<gene>
    <name evidence="8" type="ORF">AYI69_g8034</name>
</gene>
<organism evidence="8 9">
    <name type="scientific">Smittium culicis</name>
    <dbReference type="NCBI Taxonomy" id="133412"/>
    <lineage>
        <taxon>Eukaryota</taxon>
        <taxon>Fungi</taxon>
        <taxon>Fungi incertae sedis</taxon>
        <taxon>Zoopagomycota</taxon>
        <taxon>Kickxellomycotina</taxon>
        <taxon>Harpellomycetes</taxon>
        <taxon>Harpellales</taxon>
        <taxon>Legeriomycetaceae</taxon>
        <taxon>Smittium</taxon>
    </lineage>
</organism>
<dbReference type="AlphaFoldDB" id="A0A1R1XMR0"/>
<evidence type="ECO:0000256" key="6">
    <source>
        <dbReference type="PIRSR" id="PIRSR000097-3"/>
    </source>
</evidence>
<evidence type="ECO:0000256" key="2">
    <source>
        <dbReference type="ARBA" id="ARBA00022857"/>
    </source>
</evidence>
<comment type="similarity">
    <text evidence="1">Belongs to the aldo/keto reductase family.</text>
</comment>
<dbReference type="InterPro" id="IPR018170">
    <property type="entry name" value="Aldo/ket_reductase_CS"/>
</dbReference>
<dbReference type="PROSITE" id="PS00798">
    <property type="entry name" value="ALDOKETO_REDUCTASE_1"/>
    <property type="match status" value="1"/>
</dbReference>
<feature type="site" description="Lowers pKa of active site Tyr" evidence="6">
    <location>
        <position position="56"/>
    </location>
</feature>
<evidence type="ECO:0000256" key="1">
    <source>
        <dbReference type="ARBA" id="ARBA00007905"/>
    </source>
</evidence>
<sequence>MDTTKSVIKDAIKIGYRHIDTAAVYGNEEMIGEALQEIFSDGSFGVKRGDIWITSKLSPESQGYESTINAVHNSLAKLKLGYLDLYLIHWPGTRSLDPQDPQNKVNRIESWRALEILKDRNLIRAIGVSNYQISHLSEMQHYAKVLPSVNQCEFHPLLFTKDLVEFTQSLGIAFAAYSSFGEGNLVNGNYNFPVLEEIASKYYASIAQILLCWGMQHGAIILPKTSSNNRLVQNFESQKITLSENDMDEINNISLTRTKRFIWDSNIIL</sequence>
<dbReference type="PANTHER" id="PTHR43827:SF3">
    <property type="entry name" value="NADP-DEPENDENT OXIDOREDUCTASE DOMAIN-CONTAINING PROTEIN"/>
    <property type="match status" value="1"/>
</dbReference>
<feature type="domain" description="NADP-dependent oxidoreductase" evidence="7">
    <location>
        <begin position="3"/>
        <end position="253"/>
    </location>
</feature>